<protein>
    <submittedName>
        <fullName evidence="1">Uncharacterized protein</fullName>
    </submittedName>
</protein>
<sequence length="168" mass="18757">MLKRQLENNTIKFAKAKSNSGLPFDRSYRYDRCESNGNRDNNGNCCDYGRNKTETTSFTTVLCGIASERNSFLPTSRTHQLNSYSSTKPKLCLREIMSSKLQTCLQPNEDKESPLQINVGPAWSLGEGEVHCLASTGALRHGPSLSWCTGLELLLRHRSLVSYASGQY</sequence>
<reference evidence="1 2" key="1">
    <citation type="submission" date="2021-06" db="EMBL/GenBank/DDBJ databases">
        <title>Caerostris extrusa draft genome.</title>
        <authorList>
            <person name="Kono N."/>
            <person name="Arakawa K."/>
        </authorList>
    </citation>
    <scope>NUCLEOTIDE SEQUENCE [LARGE SCALE GENOMIC DNA]</scope>
</reference>
<name>A0AAV4TSU9_CAEEX</name>
<comment type="caution">
    <text evidence="1">The sequence shown here is derived from an EMBL/GenBank/DDBJ whole genome shotgun (WGS) entry which is preliminary data.</text>
</comment>
<organism evidence="1 2">
    <name type="scientific">Caerostris extrusa</name>
    <name type="common">Bark spider</name>
    <name type="synonym">Caerostris bankana</name>
    <dbReference type="NCBI Taxonomy" id="172846"/>
    <lineage>
        <taxon>Eukaryota</taxon>
        <taxon>Metazoa</taxon>
        <taxon>Ecdysozoa</taxon>
        <taxon>Arthropoda</taxon>
        <taxon>Chelicerata</taxon>
        <taxon>Arachnida</taxon>
        <taxon>Araneae</taxon>
        <taxon>Araneomorphae</taxon>
        <taxon>Entelegynae</taxon>
        <taxon>Araneoidea</taxon>
        <taxon>Araneidae</taxon>
        <taxon>Caerostris</taxon>
    </lineage>
</organism>
<accession>A0AAV4TSU9</accession>
<dbReference type="AlphaFoldDB" id="A0AAV4TSU9"/>
<gene>
    <name evidence="1" type="ORF">CEXT_253301</name>
</gene>
<proteinExistence type="predicted"/>
<evidence type="ECO:0000313" key="2">
    <source>
        <dbReference type="Proteomes" id="UP001054945"/>
    </source>
</evidence>
<evidence type="ECO:0000313" key="1">
    <source>
        <dbReference type="EMBL" id="GIY48521.1"/>
    </source>
</evidence>
<dbReference type="Proteomes" id="UP001054945">
    <property type="component" value="Unassembled WGS sequence"/>
</dbReference>
<dbReference type="EMBL" id="BPLR01011721">
    <property type="protein sequence ID" value="GIY48521.1"/>
    <property type="molecule type" value="Genomic_DNA"/>
</dbReference>
<keyword evidence="2" id="KW-1185">Reference proteome</keyword>